<dbReference type="Proteomes" id="UP000051966">
    <property type="component" value="Unassembled WGS sequence"/>
</dbReference>
<dbReference type="PATRIC" id="fig|1423743.5.peg.821"/>
<feature type="region of interest" description="Disordered" evidence="1">
    <location>
        <begin position="121"/>
        <end position="166"/>
    </location>
</feature>
<dbReference type="AlphaFoldDB" id="A0A0R1VIP5"/>
<gene>
    <name evidence="2" type="ORF">FD41_GL000795</name>
</gene>
<sequence length="242" mass="26303">MKMSESIKNLAAAMYAFRKAVKQPKKDKENPFFKSTYVALEGVQKAIDEALPDGLSYTQALITEDGRVGISTIILHKSGEFMAFEPAYVPVKKNDAQGYGSAETYARRYSLSAAFGISSDVDDDGSAASQGPSKPASQPNRSASRKPATTPSRKPATTPRLATKAQTGEIKQLMEDVSQRSNQDLKAVAKNAMAKAKVKSFKNISAQDAGYLKKELNTELMEIQQANEKSSNEEFEKSFAGL</sequence>
<organism evidence="2 3">
    <name type="scientific">Lentilactobacillus farraginis DSM 18382 = JCM 14108</name>
    <dbReference type="NCBI Taxonomy" id="1423743"/>
    <lineage>
        <taxon>Bacteria</taxon>
        <taxon>Bacillati</taxon>
        <taxon>Bacillota</taxon>
        <taxon>Bacilli</taxon>
        <taxon>Lactobacillales</taxon>
        <taxon>Lactobacillaceae</taxon>
        <taxon>Lentilactobacillus</taxon>
    </lineage>
</organism>
<protein>
    <submittedName>
        <fullName evidence="2">Erf family protein</fullName>
    </submittedName>
</protein>
<name>A0A0R1VIP5_9LACO</name>
<dbReference type="InterPro" id="IPR007499">
    <property type="entry name" value="ERF_bacteria_virus"/>
</dbReference>
<proteinExistence type="predicted"/>
<accession>A0A0R1VIP5</accession>
<evidence type="ECO:0000313" key="3">
    <source>
        <dbReference type="Proteomes" id="UP000051966"/>
    </source>
</evidence>
<dbReference type="Pfam" id="PF04404">
    <property type="entry name" value="ERF"/>
    <property type="match status" value="1"/>
</dbReference>
<feature type="compositionally biased region" description="Polar residues" evidence="1">
    <location>
        <begin position="130"/>
        <end position="152"/>
    </location>
</feature>
<keyword evidence="3" id="KW-1185">Reference proteome</keyword>
<comment type="caution">
    <text evidence="2">The sequence shown here is derived from an EMBL/GenBank/DDBJ whole genome shotgun (WGS) entry which is preliminary data.</text>
</comment>
<dbReference type="OrthoDB" id="149299at2"/>
<evidence type="ECO:0000313" key="2">
    <source>
        <dbReference type="EMBL" id="KRM05029.1"/>
    </source>
</evidence>
<dbReference type="EMBL" id="AZFY01000114">
    <property type="protein sequence ID" value="KRM05029.1"/>
    <property type="molecule type" value="Genomic_DNA"/>
</dbReference>
<reference evidence="2 3" key="1">
    <citation type="journal article" date="2015" name="Genome Announc.">
        <title>Expanding the biotechnology potential of lactobacilli through comparative genomics of 213 strains and associated genera.</title>
        <authorList>
            <person name="Sun Z."/>
            <person name="Harris H.M."/>
            <person name="McCann A."/>
            <person name="Guo C."/>
            <person name="Argimon S."/>
            <person name="Zhang W."/>
            <person name="Yang X."/>
            <person name="Jeffery I.B."/>
            <person name="Cooney J.C."/>
            <person name="Kagawa T.F."/>
            <person name="Liu W."/>
            <person name="Song Y."/>
            <person name="Salvetti E."/>
            <person name="Wrobel A."/>
            <person name="Rasinkangas P."/>
            <person name="Parkhill J."/>
            <person name="Rea M.C."/>
            <person name="O'Sullivan O."/>
            <person name="Ritari J."/>
            <person name="Douillard F.P."/>
            <person name="Paul Ross R."/>
            <person name="Yang R."/>
            <person name="Briner A.E."/>
            <person name="Felis G.E."/>
            <person name="de Vos W.M."/>
            <person name="Barrangou R."/>
            <person name="Klaenhammer T.R."/>
            <person name="Caufield P.W."/>
            <person name="Cui Y."/>
            <person name="Zhang H."/>
            <person name="O'Toole P.W."/>
        </authorList>
    </citation>
    <scope>NUCLEOTIDE SEQUENCE [LARGE SCALE GENOMIC DNA]</scope>
    <source>
        <strain evidence="2 3">DSM 18382</strain>
    </source>
</reference>
<evidence type="ECO:0000256" key="1">
    <source>
        <dbReference type="SAM" id="MobiDB-lite"/>
    </source>
</evidence>
<dbReference type="RefSeq" id="WP_056984079.1">
    <property type="nucleotide sequence ID" value="NZ_AZFY01000114.1"/>
</dbReference>